<feature type="binding site" evidence="8">
    <location>
        <begin position="111"/>
        <end position="117"/>
    </location>
    <ligand>
        <name>ATP</name>
        <dbReference type="ChEBI" id="CHEBI:30616"/>
    </ligand>
</feature>
<dbReference type="EC" id="6.3.2.-" evidence="8"/>
<keyword evidence="8" id="KW-0963">Cytoplasm</keyword>
<comment type="similarity">
    <text evidence="2 8">Belongs to the MurCDEF family. MurE subfamily.</text>
</comment>
<sequence length="493" mass="52253">MKLCELLPAAGGVLLQGDPRAEVRALCCDSRAVTPGALFVCLPGQHADGHDFAAAAVRAGAVGIVCERPVPGLPPGVPAAQVPHARIALAQLACRLYGDPARRMTMIGVTGTKGKTTVAWLLAAMLAAAGRKAGVLGTNGAQWPGHRVPLPRTTPESCDLQALLRRMADDGCDACVMEVSSLGLQQHRVDGILFDIGIFTNLSPDHIGPGEHADFAEYLACKSELFRRCRVGVVNADDPHAAAVLARRTCRVVRYGVQDPAAWRALPGWQPRRAPGFLGVDFTAVGPAGQALRCRVGMPGRYSVYNALAALAAAGVLDLPHAAMQTGLQTCVVRGRTEVVPLDAPFTVVLDYAHNAAAAQSVLRALRACRPARLVALFGCGGGRSRVRRFGMGEACARLADACIVTEDNSRGEPLDAIWADIRAGMQRGGPGTPCVLIADRRKALYYALDHARTGDIIAVLGKGHETTLQRGAEALPFDEREIIQTYMRKKQA</sequence>
<dbReference type="Pfam" id="PF01225">
    <property type="entry name" value="Mur_ligase"/>
    <property type="match status" value="1"/>
</dbReference>
<dbReference type="NCBIfam" id="TIGR01085">
    <property type="entry name" value="murE"/>
    <property type="match status" value="1"/>
</dbReference>
<feature type="domain" description="Mur ligase C-terminal" evidence="11">
    <location>
        <begin position="335"/>
        <end position="464"/>
    </location>
</feature>
<dbReference type="Gene3D" id="3.40.1390.10">
    <property type="entry name" value="MurE/MurF, N-terminal domain"/>
    <property type="match status" value="1"/>
</dbReference>
<dbReference type="PANTHER" id="PTHR23135:SF4">
    <property type="entry name" value="UDP-N-ACETYLMURAMOYL-L-ALANYL-D-GLUTAMATE--2,6-DIAMINOPIMELATE LIGASE MURE HOMOLOG, CHLOROPLASTIC"/>
    <property type="match status" value="1"/>
</dbReference>
<dbReference type="HAMAP" id="MF_00208">
    <property type="entry name" value="MurE"/>
    <property type="match status" value="1"/>
</dbReference>
<comment type="pathway">
    <text evidence="1 8 9">Cell wall biogenesis; peptidoglycan biosynthesis.</text>
</comment>
<dbReference type="PANTHER" id="PTHR23135">
    <property type="entry name" value="MUR LIGASE FAMILY MEMBER"/>
    <property type="match status" value="1"/>
</dbReference>
<accession>A0A9D1XZL9</accession>
<feature type="binding site" evidence="8">
    <location>
        <position position="180"/>
    </location>
    <ligand>
        <name>UDP-N-acetyl-alpha-D-muramoyl-L-alanyl-D-glutamate</name>
        <dbReference type="ChEBI" id="CHEBI:83900"/>
    </ligand>
</feature>
<dbReference type="InterPro" id="IPR000713">
    <property type="entry name" value="Mur_ligase_N"/>
</dbReference>
<dbReference type="InterPro" id="IPR005761">
    <property type="entry name" value="UDP-N-AcMur-Glu-dNH2Pim_ligase"/>
</dbReference>
<feature type="binding site" evidence="8">
    <location>
        <position position="186"/>
    </location>
    <ligand>
        <name>UDP-N-acetyl-alpha-D-muramoyl-L-alanyl-D-glutamate</name>
        <dbReference type="ChEBI" id="CHEBI:83900"/>
    </ligand>
</feature>
<keyword evidence="6 8" id="KW-0131">Cell cycle</keyword>
<evidence type="ECO:0000256" key="7">
    <source>
        <dbReference type="ARBA" id="ARBA00023316"/>
    </source>
</evidence>
<gene>
    <name evidence="8" type="primary">murE</name>
    <name evidence="13" type="ORF">H9846_01805</name>
</gene>
<evidence type="ECO:0000313" key="13">
    <source>
        <dbReference type="EMBL" id="HIX94174.1"/>
    </source>
</evidence>
<dbReference type="NCBIfam" id="NF001126">
    <property type="entry name" value="PRK00139.1-4"/>
    <property type="match status" value="1"/>
</dbReference>
<comment type="caution">
    <text evidence="13">The sequence shown here is derived from an EMBL/GenBank/DDBJ whole genome shotgun (WGS) entry which is preliminary data.</text>
</comment>
<dbReference type="GO" id="GO:0005524">
    <property type="term" value="F:ATP binding"/>
    <property type="evidence" value="ECO:0007669"/>
    <property type="project" value="UniProtKB-UniRule"/>
</dbReference>
<comment type="cofactor">
    <cofactor evidence="8">
        <name>Mg(2+)</name>
        <dbReference type="ChEBI" id="CHEBI:18420"/>
    </cofactor>
</comment>
<keyword evidence="5 8" id="KW-0573">Peptidoglycan synthesis</keyword>
<feature type="binding site" evidence="8">
    <location>
        <position position="30"/>
    </location>
    <ligand>
        <name>UDP-N-acetyl-alpha-D-muramoyl-L-alanyl-D-glutamate</name>
        <dbReference type="ChEBI" id="CHEBI:83900"/>
    </ligand>
</feature>
<keyword evidence="8" id="KW-0460">Magnesium</keyword>
<name>A0A9D1XZL9_9FIRM</name>
<evidence type="ECO:0000256" key="3">
    <source>
        <dbReference type="ARBA" id="ARBA00022618"/>
    </source>
</evidence>
<evidence type="ECO:0000259" key="10">
    <source>
        <dbReference type="Pfam" id="PF01225"/>
    </source>
</evidence>
<feature type="domain" description="Mur ligase central" evidence="12">
    <location>
        <begin position="109"/>
        <end position="314"/>
    </location>
</feature>
<reference evidence="13" key="1">
    <citation type="journal article" date="2021" name="PeerJ">
        <title>Extensive microbial diversity within the chicken gut microbiome revealed by metagenomics and culture.</title>
        <authorList>
            <person name="Gilroy R."/>
            <person name="Ravi A."/>
            <person name="Getino M."/>
            <person name="Pursley I."/>
            <person name="Horton D.L."/>
            <person name="Alikhan N.F."/>
            <person name="Baker D."/>
            <person name="Gharbi K."/>
            <person name="Hall N."/>
            <person name="Watson M."/>
            <person name="Adriaenssens E.M."/>
            <person name="Foster-Nyarko E."/>
            <person name="Jarju S."/>
            <person name="Secka A."/>
            <person name="Antonio M."/>
            <person name="Oren A."/>
            <person name="Chaudhuri R.R."/>
            <person name="La Ragione R."/>
            <person name="Hildebrand F."/>
            <person name="Pallen M.J."/>
        </authorList>
    </citation>
    <scope>NUCLEOTIDE SEQUENCE</scope>
    <source>
        <strain evidence="13">ChiHecec2B26-7398</strain>
    </source>
</reference>
<keyword evidence="8" id="KW-0067">ATP-binding</keyword>
<feature type="binding site" evidence="8">
    <location>
        <begin position="153"/>
        <end position="154"/>
    </location>
    <ligand>
        <name>UDP-N-acetyl-alpha-D-muramoyl-L-alanyl-D-glutamate</name>
        <dbReference type="ChEBI" id="CHEBI:83900"/>
    </ligand>
</feature>
<comment type="PTM">
    <text evidence="8">Carboxylation is probably crucial for Mg(2+) binding and, consequently, for the gamma-phosphate positioning of ATP.</text>
</comment>
<keyword evidence="7 8" id="KW-0961">Cell wall biogenesis/degradation</keyword>
<evidence type="ECO:0000256" key="9">
    <source>
        <dbReference type="RuleBase" id="RU004135"/>
    </source>
</evidence>
<dbReference type="Gene3D" id="3.90.190.20">
    <property type="entry name" value="Mur ligase, C-terminal domain"/>
    <property type="match status" value="1"/>
</dbReference>
<dbReference type="InterPro" id="IPR004101">
    <property type="entry name" value="Mur_ligase_C"/>
</dbReference>
<dbReference type="GO" id="GO:0009252">
    <property type="term" value="P:peptidoglycan biosynthetic process"/>
    <property type="evidence" value="ECO:0007669"/>
    <property type="project" value="UniProtKB-UniRule"/>
</dbReference>
<evidence type="ECO:0000256" key="5">
    <source>
        <dbReference type="ARBA" id="ARBA00022984"/>
    </source>
</evidence>
<dbReference type="InterPro" id="IPR036615">
    <property type="entry name" value="Mur_ligase_C_dom_sf"/>
</dbReference>
<feature type="binding site" evidence="8">
    <location>
        <position position="188"/>
    </location>
    <ligand>
        <name>UDP-N-acetyl-alpha-D-muramoyl-L-alanyl-D-glutamate</name>
        <dbReference type="ChEBI" id="CHEBI:83900"/>
    </ligand>
</feature>
<dbReference type="GO" id="GO:0008360">
    <property type="term" value="P:regulation of cell shape"/>
    <property type="evidence" value="ECO:0007669"/>
    <property type="project" value="UniProtKB-KW"/>
</dbReference>
<dbReference type="Pfam" id="PF02875">
    <property type="entry name" value="Mur_ligase_C"/>
    <property type="match status" value="1"/>
</dbReference>
<dbReference type="GO" id="GO:0000287">
    <property type="term" value="F:magnesium ion binding"/>
    <property type="evidence" value="ECO:0007669"/>
    <property type="project" value="UniProtKB-UniRule"/>
</dbReference>
<dbReference type="GO" id="GO:0016881">
    <property type="term" value="F:acid-amino acid ligase activity"/>
    <property type="evidence" value="ECO:0007669"/>
    <property type="project" value="UniProtKB-UniRule"/>
</dbReference>
<reference evidence="13" key="2">
    <citation type="submission" date="2021-04" db="EMBL/GenBank/DDBJ databases">
        <authorList>
            <person name="Gilroy R."/>
        </authorList>
    </citation>
    <scope>NUCLEOTIDE SEQUENCE</scope>
    <source>
        <strain evidence="13">ChiHecec2B26-7398</strain>
    </source>
</reference>
<evidence type="ECO:0000256" key="2">
    <source>
        <dbReference type="ARBA" id="ARBA00005898"/>
    </source>
</evidence>
<dbReference type="InterPro" id="IPR035911">
    <property type="entry name" value="MurE/MurF_N"/>
</dbReference>
<comment type="subcellular location">
    <subcellularLocation>
        <location evidence="8 9">Cytoplasm</location>
    </subcellularLocation>
</comment>
<evidence type="ECO:0000313" key="14">
    <source>
        <dbReference type="Proteomes" id="UP000886751"/>
    </source>
</evidence>
<dbReference type="Proteomes" id="UP000886751">
    <property type="component" value="Unassembled WGS sequence"/>
</dbReference>
<organism evidence="13 14">
    <name type="scientific">Candidatus Gemmiger excrementipullorum</name>
    <dbReference type="NCBI Taxonomy" id="2838610"/>
    <lineage>
        <taxon>Bacteria</taxon>
        <taxon>Bacillati</taxon>
        <taxon>Bacillota</taxon>
        <taxon>Clostridia</taxon>
        <taxon>Eubacteriales</taxon>
        <taxon>Gemmiger</taxon>
    </lineage>
</organism>
<dbReference type="SUPFAM" id="SSF53244">
    <property type="entry name" value="MurD-like peptide ligases, peptide-binding domain"/>
    <property type="match status" value="1"/>
</dbReference>
<dbReference type="GO" id="GO:0071555">
    <property type="term" value="P:cell wall organization"/>
    <property type="evidence" value="ECO:0007669"/>
    <property type="project" value="UniProtKB-KW"/>
</dbReference>
<feature type="modified residue" description="N6-carboxylysine" evidence="8">
    <location>
        <position position="222"/>
    </location>
</feature>
<dbReference type="Gene3D" id="3.40.1190.10">
    <property type="entry name" value="Mur-like, catalytic domain"/>
    <property type="match status" value="1"/>
</dbReference>
<keyword evidence="4 8" id="KW-0133">Cell shape</keyword>
<evidence type="ECO:0000256" key="1">
    <source>
        <dbReference type="ARBA" id="ARBA00004752"/>
    </source>
</evidence>
<evidence type="ECO:0000256" key="6">
    <source>
        <dbReference type="ARBA" id="ARBA00023306"/>
    </source>
</evidence>
<dbReference type="SUPFAM" id="SSF53623">
    <property type="entry name" value="MurD-like peptide ligases, catalytic domain"/>
    <property type="match status" value="1"/>
</dbReference>
<keyword evidence="8 13" id="KW-0436">Ligase</keyword>
<evidence type="ECO:0000259" key="11">
    <source>
        <dbReference type="Pfam" id="PF02875"/>
    </source>
</evidence>
<evidence type="ECO:0000256" key="8">
    <source>
        <dbReference type="HAMAP-Rule" id="MF_00208"/>
    </source>
</evidence>
<protein>
    <recommendedName>
        <fullName evidence="8">UDP-N-acetylmuramyl-tripeptide synthetase</fullName>
        <ecNumber evidence="8">6.3.2.-</ecNumber>
    </recommendedName>
    <alternativeName>
        <fullName evidence="8">UDP-MurNAc-tripeptide synthetase</fullName>
    </alternativeName>
</protein>
<keyword evidence="8" id="KW-0547">Nucleotide-binding</keyword>
<feature type="domain" description="Mur ligase N-terminal catalytic" evidence="10">
    <location>
        <begin position="23"/>
        <end position="95"/>
    </location>
</feature>
<evidence type="ECO:0000259" key="12">
    <source>
        <dbReference type="Pfam" id="PF08245"/>
    </source>
</evidence>
<dbReference type="GO" id="GO:0051301">
    <property type="term" value="P:cell division"/>
    <property type="evidence" value="ECO:0007669"/>
    <property type="project" value="UniProtKB-KW"/>
</dbReference>
<comment type="caution">
    <text evidence="8">Lacks conserved residue(s) required for the propagation of feature annotation.</text>
</comment>
<comment type="function">
    <text evidence="8">Catalyzes the addition of an amino acid to the nucleotide precursor UDP-N-acetylmuramoyl-L-alanyl-D-glutamate (UMAG) in the biosynthesis of bacterial cell-wall peptidoglycan.</text>
</comment>
<dbReference type="GO" id="GO:0005737">
    <property type="term" value="C:cytoplasm"/>
    <property type="evidence" value="ECO:0007669"/>
    <property type="project" value="UniProtKB-SubCell"/>
</dbReference>
<dbReference type="InterPro" id="IPR036565">
    <property type="entry name" value="Mur-like_cat_sf"/>
</dbReference>
<dbReference type="EMBL" id="DXEI01000030">
    <property type="protein sequence ID" value="HIX94174.1"/>
    <property type="molecule type" value="Genomic_DNA"/>
</dbReference>
<keyword evidence="3 8" id="KW-0132">Cell division</keyword>
<dbReference type="SUPFAM" id="SSF63418">
    <property type="entry name" value="MurE/MurF N-terminal domain"/>
    <property type="match status" value="1"/>
</dbReference>
<evidence type="ECO:0000256" key="4">
    <source>
        <dbReference type="ARBA" id="ARBA00022960"/>
    </source>
</evidence>
<dbReference type="Pfam" id="PF08245">
    <property type="entry name" value="Mur_ligase_M"/>
    <property type="match status" value="1"/>
</dbReference>
<proteinExistence type="inferred from homology"/>
<dbReference type="AlphaFoldDB" id="A0A9D1XZL9"/>
<dbReference type="InterPro" id="IPR013221">
    <property type="entry name" value="Mur_ligase_cen"/>
</dbReference>